<feature type="domain" description="N-acetyltransferase" evidence="3">
    <location>
        <begin position="15"/>
        <end position="187"/>
    </location>
</feature>
<gene>
    <name evidence="4" type="ORF">KSB_44390</name>
</gene>
<keyword evidence="2" id="KW-0012">Acyltransferase</keyword>
<proteinExistence type="predicted"/>
<dbReference type="PROSITE" id="PS51186">
    <property type="entry name" value="GNAT"/>
    <property type="match status" value="2"/>
</dbReference>
<organism evidence="4 5">
    <name type="scientific">Ktedonobacter robiniae</name>
    <dbReference type="NCBI Taxonomy" id="2778365"/>
    <lineage>
        <taxon>Bacteria</taxon>
        <taxon>Bacillati</taxon>
        <taxon>Chloroflexota</taxon>
        <taxon>Ktedonobacteria</taxon>
        <taxon>Ktedonobacterales</taxon>
        <taxon>Ktedonobacteraceae</taxon>
        <taxon>Ktedonobacter</taxon>
    </lineage>
</organism>
<dbReference type="InterPro" id="IPR000182">
    <property type="entry name" value="GNAT_dom"/>
</dbReference>
<dbReference type="EMBL" id="BNJG01000002">
    <property type="protein sequence ID" value="GHO55964.1"/>
    <property type="molecule type" value="Genomic_DNA"/>
</dbReference>
<keyword evidence="5" id="KW-1185">Reference proteome</keyword>
<dbReference type="SUPFAM" id="SSF55729">
    <property type="entry name" value="Acyl-CoA N-acyltransferases (Nat)"/>
    <property type="match status" value="2"/>
</dbReference>
<name>A0ABQ3UT13_9CHLR</name>
<comment type="caution">
    <text evidence="4">The sequence shown here is derived from an EMBL/GenBank/DDBJ whole genome shotgun (WGS) entry which is preliminary data.</text>
</comment>
<evidence type="ECO:0000256" key="1">
    <source>
        <dbReference type="ARBA" id="ARBA00022679"/>
    </source>
</evidence>
<dbReference type="Pfam" id="PF00583">
    <property type="entry name" value="Acetyltransf_1"/>
    <property type="match status" value="2"/>
</dbReference>
<keyword evidence="1" id="KW-0808">Transferase</keyword>
<dbReference type="PANTHER" id="PTHR43877">
    <property type="entry name" value="AMINOALKYLPHOSPHONATE N-ACETYLTRANSFERASE-RELATED-RELATED"/>
    <property type="match status" value="1"/>
</dbReference>
<feature type="domain" description="N-acetyltransferase" evidence="3">
    <location>
        <begin position="184"/>
        <end position="326"/>
    </location>
</feature>
<evidence type="ECO:0000313" key="5">
    <source>
        <dbReference type="Proteomes" id="UP000654345"/>
    </source>
</evidence>
<evidence type="ECO:0000313" key="4">
    <source>
        <dbReference type="EMBL" id="GHO55964.1"/>
    </source>
</evidence>
<dbReference type="InterPro" id="IPR050832">
    <property type="entry name" value="Bact_Acetyltransf"/>
</dbReference>
<dbReference type="CDD" id="cd04301">
    <property type="entry name" value="NAT_SF"/>
    <property type="match status" value="2"/>
</dbReference>
<dbReference type="RefSeq" id="WP_201372571.1">
    <property type="nucleotide sequence ID" value="NZ_BNJG01000002.1"/>
</dbReference>
<evidence type="ECO:0000256" key="2">
    <source>
        <dbReference type="ARBA" id="ARBA00023315"/>
    </source>
</evidence>
<reference evidence="4 5" key="1">
    <citation type="journal article" date="2021" name="Int. J. Syst. Evol. Microbiol.">
        <title>Reticulibacter mediterranei gen. nov., sp. nov., within the new family Reticulibacteraceae fam. nov., and Ktedonospora formicarum gen. nov., sp. nov., Ktedonobacter robiniae sp. nov., Dictyobacter formicarum sp. nov. and Dictyobacter arantiisoli sp. nov., belonging to the class Ktedonobacteria.</title>
        <authorList>
            <person name="Yabe S."/>
            <person name="Zheng Y."/>
            <person name="Wang C.M."/>
            <person name="Sakai Y."/>
            <person name="Abe K."/>
            <person name="Yokota A."/>
            <person name="Donadio S."/>
            <person name="Cavaletti L."/>
            <person name="Monciardini P."/>
        </authorList>
    </citation>
    <scope>NUCLEOTIDE SEQUENCE [LARGE SCALE GENOMIC DNA]</scope>
    <source>
        <strain evidence="4 5">SOSP1-30</strain>
    </source>
</reference>
<dbReference type="Gene3D" id="3.40.630.30">
    <property type="match status" value="1"/>
</dbReference>
<evidence type="ECO:0000259" key="3">
    <source>
        <dbReference type="PROSITE" id="PS51186"/>
    </source>
</evidence>
<dbReference type="InterPro" id="IPR016181">
    <property type="entry name" value="Acyl_CoA_acyltransferase"/>
</dbReference>
<dbReference type="Proteomes" id="UP000654345">
    <property type="component" value="Unassembled WGS sequence"/>
</dbReference>
<protein>
    <recommendedName>
        <fullName evidence="3">N-acetyltransferase domain-containing protein</fullName>
    </recommendedName>
</protein>
<sequence length="326" mass="37263">MTQIPFPYLPSLPEITFRHLYGPEDAPAYVSLIEACRDTDEIDPLSTLEKIPTVEGMRADFADRDPQNVLFALHGNEMIASIRLSWWTEADGTWLYLHLGQVVPQWRGRGLGTAMLHWAEERIRALANEHPTNGKGVFGANASSTEKTATELLLNEGYRCVHINALMDFNDFRKLTQPHLPVKIERRSVRPDQLRLIWEAIARFWAGTSWGTAVPSEEEYQEFHHQPDLDQTLWQVAWDQDQPVGMVLGRVSNGCGYIDEVSVDSMYRRQGIAKALILYALAALRERGVQRVRLHTDANNRHGARSLYEKIGFSVVKEFPRYRKPL</sequence>
<accession>A0ABQ3UT13</accession>